<dbReference type="Pfam" id="PF00278">
    <property type="entry name" value="Orn_DAP_Arg_deC"/>
    <property type="match status" value="1"/>
</dbReference>
<keyword evidence="3" id="KW-0663">Pyridoxal phosphate</keyword>
<evidence type="ECO:0000256" key="3">
    <source>
        <dbReference type="ARBA" id="ARBA00022898"/>
    </source>
</evidence>
<dbReference type="PANTHER" id="PTHR43727:SF2">
    <property type="entry name" value="GROUP IV DECARBOXYLASE"/>
    <property type="match status" value="1"/>
</dbReference>
<evidence type="ECO:0000259" key="5">
    <source>
        <dbReference type="Pfam" id="PF00278"/>
    </source>
</evidence>
<accession>X0UW37</accession>
<name>X0UW37_9ZZZZ</name>
<dbReference type="GO" id="GO:0009089">
    <property type="term" value="P:lysine biosynthetic process via diaminopimelate"/>
    <property type="evidence" value="ECO:0007669"/>
    <property type="project" value="InterPro"/>
</dbReference>
<dbReference type="InterPro" id="IPR022643">
    <property type="entry name" value="De-COase2_C"/>
</dbReference>
<evidence type="ECO:0000259" key="6">
    <source>
        <dbReference type="Pfam" id="PF02784"/>
    </source>
</evidence>
<evidence type="ECO:0008006" key="8">
    <source>
        <dbReference type="Google" id="ProtNLM"/>
    </source>
</evidence>
<comment type="caution">
    <text evidence="7">The sequence shown here is derived from an EMBL/GenBank/DDBJ whole genome shotgun (WGS) entry which is preliminary data.</text>
</comment>
<proteinExistence type="predicted"/>
<feature type="non-terminal residue" evidence="7">
    <location>
        <position position="1"/>
    </location>
</feature>
<dbReference type="InterPro" id="IPR022644">
    <property type="entry name" value="De-COase2_N"/>
</dbReference>
<evidence type="ECO:0000313" key="7">
    <source>
        <dbReference type="EMBL" id="GAG10049.1"/>
    </source>
</evidence>
<dbReference type="Gene3D" id="2.40.37.10">
    <property type="entry name" value="Lyase, Ornithine Decarboxylase, Chain A, domain 1"/>
    <property type="match status" value="1"/>
</dbReference>
<reference evidence="7" key="1">
    <citation type="journal article" date="2014" name="Front. Microbiol.">
        <title>High frequency of phylogenetically diverse reductive dehalogenase-homologous genes in deep subseafloor sedimentary metagenomes.</title>
        <authorList>
            <person name="Kawai M."/>
            <person name="Futagami T."/>
            <person name="Toyoda A."/>
            <person name="Takaki Y."/>
            <person name="Nishi S."/>
            <person name="Hori S."/>
            <person name="Arai W."/>
            <person name="Tsubouchi T."/>
            <person name="Morono Y."/>
            <person name="Uchiyama I."/>
            <person name="Ito T."/>
            <person name="Fujiyama A."/>
            <person name="Inagaki F."/>
            <person name="Takami H."/>
        </authorList>
    </citation>
    <scope>NUCLEOTIDE SEQUENCE</scope>
    <source>
        <strain evidence="7">Expedition CK06-06</strain>
    </source>
</reference>
<comment type="cofactor">
    <cofactor evidence="1">
        <name>pyridoxal 5'-phosphate</name>
        <dbReference type="ChEBI" id="CHEBI:597326"/>
    </cofactor>
</comment>
<dbReference type="GO" id="GO:0008836">
    <property type="term" value="F:diaminopimelate decarboxylase activity"/>
    <property type="evidence" value="ECO:0007669"/>
    <property type="project" value="InterPro"/>
</dbReference>
<evidence type="ECO:0000256" key="2">
    <source>
        <dbReference type="ARBA" id="ARBA00022793"/>
    </source>
</evidence>
<dbReference type="Pfam" id="PF02784">
    <property type="entry name" value="Orn_Arg_deC_N"/>
    <property type="match status" value="1"/>
</dbReference>
<feature type="domain" description="Orn/DAP/Arg decarboxylase 2 C-terminal" evidence="5">
    <location>
        <begin position="210"/>
        <end position="268"/>
    </location>
</feature>
<dbReference type="InterPro" id="IPR029066">
    <property type="entry name" value="PLP-binding_barrel"/>
</dbReference>
<dbReference type="EMBL" id="BARS01024621">
    <property type="protein sequence ID" value="GAG10049.1"/>
    <property type="molecule type" value="Genomic_DNA"/>
</dbReference>
<dbReference type="Gene3D" id="3.20.20.10">
    <property type="entry name" value="Alanine racemase"/>
    <property type="match status" value="1"/>
</dbReference>
<protein>
    <recommendedName>
        <fullName evidence="8">Orn/DAP/Arg decarboxylase 2 N-terminal domain-containing protein</fullName>
    </recommendedName>
</protein>
<dbReference type="SUPFAM" id="SSF51419">
    <property type="entry name" value="PLP-binding barrel"/>
    <property type="match status" value="1"/>
</dbReference>
<feature type="non-terminal residue" evidence="7">
    <location>
        <position position="269"/>
    </location>
</feature>
<sequence>GFGVDCSSLPELMLAEAVGILGEEIMFTSNDTPALEFEKAAELGATINLDDISHIAFLEEHCGIPGLISVRYNPGDLREGSFVMGDPREAKYGFTRQQVLGGLRQLRDKGARRFGLHTFIASNELSPQYFVDTARMLFDLALEVRSHLGIRAEFVNISGGIGIPYKPDDAPVDLEYVSEGIRGAYDEMIRPNELDPLALFMECGRLITGPYGYLVSRVLHIKDTYKRYVGLDACMANLMRPAIYGAYHHITVPGKSNQPLDHTYDVTGS</sequence>
<dbReference type="InterPro" id="IPR002986">
    <property type="entry name" value="DAP_deCOOHase_LysA"/>
</dbReference>
<dbReference type="PANTHER" id="PTHR43727">
    <property type="entry name" value="DIAMINOPIMELATE DECARBOXYLASE"/>
    <property type="match status" value="1"/>
</dbReference>
<dbReference type="InterPro" id="IPR009006">
    <property type="entry name" value="Ala_racemase/Decarboxylase_C"/>
</dbReference>
<feature type="domain" description="Orn/DAP/Arg decarboxylase 2 N-terminal" evidence="6">
    <location>
        <begin position="1"/>
        <end position="208"/>
    </location>
</feature>
<evidence type="ECO:0000256" key="1">
    <source>
        <dbReference type="ARBA" id="ARBA00001933"/>
    </source>
</evidence>
<keyword evidence="4" id="KW-0456">Lyase</keyword>
<dbReference type="SUPFAM" id="SSF50621">
    <property type="entry name" value="Alanine racemase C-terminal domain-like"/>
    <property type="match status" value="1"/>
</dbReference>
<gene>
    <name evidence="7" type="ORF">S01H1_39067</name>
</gene>
<organism evidence="7">
    <name type="scientific">marine sediment metagenome</name>
    <dbReference type="NCBI Taxonomy" id="412755"/>
    <lineage>
        <taxon>unclassified sequences</taxon>
        <taxon>metagenomes</taxon>
        <taxon>ecological metagenomes</taxon>
    </lineage>
</organism>
<keyword evidence="2" id="KW-0210">Decarboxylase</keyword>
<dbReference type="PRINTS" id="PR01181">
    <property type="entry name" value="DAPDCRBXLASE"/>
</dbReference>
<evidence type="ECO:0000256" key="4">
    <source>
        <dbReference type="ARBA" id="ARBA00023239"/>
    </source>
</evidence>
<dbReference type="AlphaFoldDB" id="X0UW37"/>